<dbReference type="Gene3D" id="1.10.260.40">
    <property type="entry name" value="lambda repressor-like DNA-binding domains"/>
    <property type="match status" value="1"/>
</dbReference>
<evidence type="ECO:0000313" key="6">
    <source>
        <dbReference type="EMBL" id="ACJ51394.1"/>
    </source>
</evidence>
<dbReference type="InterPro" id="IPR046335">
    <property type="entry name" value="LacI/GalR-like_sensor"/>
</dbReference>
<feature type="region of interest" description="Disordered" evidence="4">
    <location>
        <begin position="1"/>
        <end position="22"/>
    </location>
</feature>
<dbReference type="Proteomes" id="UP000001360">
    <property type="component" value="Chromosome"/>
</dbReference>
<evidence type="ECO:0000256" key="4">
    <source>
        <dbReference type="SAM" id="MobiDB-lite"/>
    </source>
</evidence>
<dbReference type="Pfam" id="PF13377">
    <property type="entry name" value="Peripla_BP_3"/>
    <property type="match status" value="1"/>
</dbReference>
<dbReference type="Gene3D" id="3.40.50.2300">
    <property type="match status" value="2"/>
</dbReference>
<dbReference type="KEGG" id="bln:Blon_0266"/>
<dbReference type="PROSITE" id="PS00356">
    <property type="entry name" value="HTH_LACI_1"/>
    <property type="match status" value="1"/>
</dbReference>
<proteinExistence type="predicted"/>
<reference evidence="6 7" key="1">
    <citation type="journal article" date="2008" name="Proc. Natl. Acad. Sci. U.S.A.">
        <title>The genome sequence of Bifidobacterium longum subsp. infantis reveals adaptations for milk utilization within the infant microbiome.</title>
        <authorList>
            <person name="Sela D.A."/>
            <person name="Chapman J."/>
            <person name="Adeuya A."/>
            <person name="Kim J.H."/>
            <person name="Chen F."/>
            <person name="Whitehead T.R."/>
            <person name="Lapidus A."/>
            <person name="Rokhsar D.S."/>
            <person name="Lebrilla C.B."/>
            <person name="German J.B."/>
            <person name="Price N.P."/>
            <person name="Richardson P.M."/>
            <person name="Mills D.A."/>
        </authorList>
    </citation>
    <scope>NUCLEOTIDE SEQUENCE [LARGE SCALE GENOMIC DNA]</scope>
    <source>
        <strain evidence="7">ATCC 15697 / DSM 20088 / JCM 1222 / NCTC 11817 / S12 [JGI]</strain>
    </source>
</reference>
<evidence type="ECO:0000256" key="2">
    <source>
        <dbReference type="ARBA" id="ARBA00023125"/>
    </source>
</evidence>
<evidence type="ECO:0000313" key="7">
    <source>
        <dbReference type="Proteomes" id="UP000001360"/>
    </source>
</evidence>
<protein>
    <submittedName>
        <fullName evidence="6">Periplasmic binding protein/LacI transcriptional regulator</fullName>
    </submittedName>
</protein>
<feature type="domain" description="HTH lacI-type" evidence="5">
    <location>
        <begin position="25"/>
        <end position="79"/>
    </location>
</feature>
<evidence type="ECO:0000256" key="3">
    <source>
        <dbReference type="ARBA" id="ARBA00023163"/>
    </source>
</evidence>
<keyword evidence="3" id="KW-0804">Transcription</keyword>
<dbReference type="Pfam" id="PF00356">
    <property type="entry name" value="LacI"/>
    <property type="match status" value="1"/>
</dbReference>
<accession>B7GTV3</accession>
<dbReference type="InterPro" id="IPR010982">
    <property type="entry name" value="Lambda_DNA-bd_dom_sf"/>
</dbReference>
<dbReference type="EMBL" id="CP001095">
    <property type="protein sequence ID" value="ACJ51394.1"/>
    <property type="molecule type" value="Genomic_DNA"/>
</dbReference>
<evidence type="ECO:0000259" key="5">
    <source>
        <dbReference type="PROSITE" id="PS50932"/>
    </source>
</evidence>
<dbReference type="GO" id="GO:0003700">
    <property type="term" value="F:DNA-binding transcription factor activity"/>
    <property type="evidence" value="ECO:0007669"/>
    <property type="project" value="TreeGrafter"/>
</dbReference>
<dbReference type="PANTHER" id="PTHR30146">
    <property type="entry name" value="LACI-RELATED TRANSCRIPTIONAL REPRESSOR"/>
    <property type="match status" value="1"/>
</dbReference>
<dbReference type="CDD" id="cd06267">
    <property type="entry name" value="PBP1_LacI_sugar_binding-like"/>
    <property type="match status" value="1"/>
</dbReference>
<name>B7GTV3_BIFLS</name>
<dbReference type="InterPro" id="IPR028082">
    <property type="entry name" value="Peripla_BP_I"/>
</dbReference>
<dbReference type="InterPro" id="IPR000843">
    <property type="entry name" value="HTH_LacI"/>
</dbReference>
<gene>
    <name evidence="6" type="ordered locus">Blon_0266</name>
</gene>
<keyword evidence="1" id="KW-0805">Transcription regulation</keyword>
<dbReference type="PROSITE" id="PS50932">
    <property type="entry name" value="HTH_LACI_2"/>
    <property type="match status" value="1"/>
</dbReference>
<dbReference type="CDD" id="cd01392">
    <property type="entry name" value="HTH_LacI"/>
    <property type="match status" value="1"/>
</dbReference>
<dbReference type="SUPFAM" id="SSF47413">
    <property type="entry name" value="lambda repressor-like DNA-binding domains"/>
    <property type="match status" value="1"/>
</dbReference>
<dbReference type="AlphaFoldDB" id="B7GTV3"/>
<keyword evidence="2" id="KW-0238">DNA-binding</keyword>
<organism evidence="6 7">
    <name type="scientific">Bifidobacterium longum subsp. infantis (strain ATCC 15697 / DSM 20088 / JCM 1222 / NCTC 11817 / S12)</name>
    <dbReference type="NCBI Taxonomy" id="391904"/>
    <lineage>
        <taxon>Bacteria</taxon>
        <taxon>Bacillati</taxon>
        <taxon>Actinomycetota</taxon>
        <taxon>Actinomycetes</taxon>
        <taxon>Bifidobacteriales</taxon>
        <taxon>Bifidobacteriaceae</taxon>
        <taxon>Bifidobacterium</taxon>
    </lineage>
</organism>
<feature type="compositionally biased region" description="Basic and acidic residues" evidence="4">
    <location>
        <begin position="1"/>
        <end position="11"/>
    </location>
</feature>
<dbReference type="GO" id="GO:0000976">
    <property type="term" value="F:transcription cis-regulatory region binding"/>
    <property type="evidence" value="ECO:0007669"/>
    <property type="project" value="TreeGrafter"/>
</dbReference>
<dbReference type="SUPFAM" id="SSF53822">
    <property type="entry name" value="Periplasmic binding protein-like I"/>
    <property type="match status" value="1"/>
</dbReference>
<dbReference type="PANTHER" id="PTHR30146:SF109">
    <property type="entry name" value="HTH-TYPE TRANSCRIPTIONAL REGULATOR GALS"/>
    <property type="match status" value="1"/>
</dbReference>
<sequence>MGAHPRKEPPVSERTTSAVADKPTPTMRDVAQLAGVSVTSVSNYLSDYPYMKQTTRERIRQAIEMLGYVTDERARSLRSGRTGLISLAIPSLTQIYFAELAERVIAAARRRGYGVTVESTAFSRRHELESVAAMARKMSDGLILSPLLMERRDIARLAGDYPLVVLGECLFDVPAPHILVHNIDAVKALTQHLLDAGCRRIALIGGALDRRRTSTETLRTQGYLEALAQADVPVDAKLIRPIPAWETDEEAKDDASGGAGYVGRGIATRRNGSEIVRRMFEEGIKADALLCYNDLLAFGALRQLREMGVRIPDDLRVVSMDNLEEAQYTIPSLTSVELGKEQIAQCAVDAILEQVAGGGRGAAEQRYVDFSIHYRESSPAVA</sequence>
<dbReference type="SMART" id="SM00354">
    <property type="entry name" value="HTH_LACI"/>
    <property type="match status" value="1"/>
</dbReference>
<evidence type="ECO:0000256" key="1">
    <source>
        <dbReference type="ARBA" id="ARBA00023015"/>
    </source>
</evidence>